<evidence type="ECO:0000313" key="1">
    <source>
        <dbReference type="EMBL" id="MEA0975514.1"/>
    </source>
</evidence>
<proteinExistence type="predicted"/>
<name>A0ABU5NHJ9_9BACI</name>
<keyword evidence="2" id="KW-1185">Reference proteome</keyword>
<sequence length="52" mass="6075">MRIVFFKRLSDQKEFRFLQVKNTGLEGVAKDGEVVTLKFAERSTLYSQAYTK</sequence>
<accession>A0ABU5NHJ9</accession>
<protein>
    <submittedName>
        <fullName evidence="1">Uncharacterized protein</fullName>
    </submittedName>
</protein>
<dbReference type="EMBL" id="JAXUIA010000002">
    <property type="protein sequence ID" value="MEA0975514.1"/>
    <property type="molecule type" value="Genomic_DNA"/>
</dbReference>
<evidence type="ECO:0000313" key="2">
    <source>
        <dbReference type="Proteomes" id="UP001289615"/>
    </source>
</evidence>
<organism evidence="1 2">
    <name type="scientific">Lysinibacillus irui</name>
    <dbReference type="NCBI Taxonomy" id="2998077"/>
    <lineage>
        <taxon>Bacteria</taxon>
        <taxon>Bacillati</taxon>
        <taxon>Bacillota</taxon>
        <taxon>Bacilli</taxon>
        <taxon>Bacillales</taxon>
        <taxon>Bacillaceae</taxon>
        <taxon>Lysinibacillus</taxon>
    </lineage>
</organism>
<reference evidence="1 2" key="1">
    <citation type="submission" date="2023-12" db="EMBL/GenBank/DDBJ databases">
        <title>Genome comparison identifies genes involved in endophytic behavior of Lysinibacillus irui and provides insights into its role as a plant-growth promoting bacterium.</title>
        <authorList>
            <person name="Hilario S."/>
            <person name="Matos I."/>
            <person name="Goncalves M.F.M."/>
            <person name="Pardo C.A."/>
            <person name="Santos M.J."/>
        </authorList>
    </citation>
    <scope>NUCLEOTIDE SEQUENCE [LARGE SCALE GENOMIC DNA]</scope>
    <source>
        <strain evidence="1 2">B3</strain>
    </source>
</reference>
<dbReference type="RefSeq" id="WP_322610714.1">
    <property type="nucleotide sequence ID" value="NZ_JAXLNX010000005.1"/>
</dbReference>
<comment type="caution">
    <text evidence="1">The sequence shown here is derived from an EMBL/GenBank/DDBJ whole genome shotgun (WGS) entry which is preliminary data.</text>
</comment>
<dbReference type="Proteomes" id="UP001289615">
    <property type="component" value="Unassembled WGS sequence"/>
</dbReference>
<gene>
    <name evidence="1" type="ORF">U6C28_04320</name>
</gene>